<dbReference type="GO" id="GO:0042148">
    <property type="term" value="P:DNA strand invasion"/>
    <property type="evidence" value="ECO:0007669"/>
    <property type="project" value="TreeGrafter"/>
</dbReference>
<dbReference type="PANTHER" id="PTHR46457">
    <property type="entry name" value="DNA REPAIR PROTEIN RAD51 HOMOLOG 4"/>
    <property type="match status" value="1"/>
</dbReference>
<reference evidence="4 5" key="1">
    <citation type="journal article" date="2012" name="Nat. Genet.">
        <title>The yak genome and adaptation to life at high altitude.</title>
        <authorList>
            <person name="Qiu Q."/>
            <person name="Zhang G."/>
            <person name="Ma T."/>
            <person name="Qian W."/>
            <person name="Wang J."/>
            <person name="Ye Z."/>
            <person name="Cao C."/>
            <person name="Hu Q."/>
            <person name="Kim J."/>
            <person name="Larkin D.M."/>
            <person name="Auvil L."/>
            <person name="Capitanu B."/>
            <person name="Ma J."/>
            <person name="Lewin H.A."/>
            <person name="Qian X."/>
            <person name="Lang Y."/>
            <person name="Zhou R."/>
            <person name="Wang L."/>
            <person name="Wang K."/>
            <person name="Xia J."/>
            <person name="Liao S."/>
            <person name="Pan S."/>
            <person name="Lu X."/>
            <person name="Hou H."/>
            <person name="Wang Y."/>
            <person name="Zang X."/>
            <person name="Yin Y."/>
            <person name="Ma H."/>
            <person name="Zhang J."/>
            <person name="Wang Z."/>
            <person name="Zhang Y."/>
            <person name="Zhang D."/>
            <person name="Yonezawa T."/>
            <person name="Hasegawa M."/>
            <person name="Zhong Y."/>
            <person name="Liu W."/>
            <person name="Zhang Y."/>
            <person name="Huang Z."/>
            <person name="Zhang S."/>
            <person name="Long R."/>
            <person name="Yang H."/>
            <person name="Wang J."/>
            <person name="Lenstra J.A."/>
            <person name="Cooper D.N."/>
            <person name="Wu Y."/>
            <person name="Wang J."/>
            <person name="Shi P."/>
            <person name="Wang J."/>
            <person name="Liu J."/>
        </authorList>
    </citation>
    <scope>NUCLEOTIDE SEQUENCE [LARGE SCALE GENOMIC DNA]</scope>
    <source>
        <strain evidence="5">yakQH1</strain>
    </source>
</reference>
<name>L8IWP9_9CETA</name>
<feature type="region of interest" description="Disordered" evidence="3">
    <location>
        <begin position="1"/>
        <end position="26"/>
    </location>
</feature>
<organism evidence="4 5">
    <name type="scientific">Bos mutus</name>
    <name type="common">wild yak</name>
    <dbReference type="NCBI Taxonomy" id="72004"/>
    <lineage>
        <taxon>Eukaryota</taxon>
        <taxon>Metazoa</taxon>
        <taxon>Chordata</taxon>
        <taxon>Craniata</taxon>
        <taxon>Vertebrata</taxon>
        <taxon>Euteleostomi</taxon>
        <taxon>Mammalia</taxon>
        <taxon>Eutheria</taxon>
        <taxon>Laurasiatheria</taxon>
        <taxon>Artiodactyla</taxon>
        <taxon>Ruminantia</taxon>
        <taxon>Pecora</taxon>
        <taxon>Bovidae</taxon>
        <taxon>Bovinae</taxon>
        <taxon>Bos</taxon>
    </lineage>
</organism>
<dbReference type="InterPro" id="IPR051988">
    <property type="entry name" value="HRR_RAD51_Paralog"/>
</dbReference>
<evidence type="ECO:0000256" key="2">
    <source>
        <dbReference type="ARBA" id="ARBA00023242"/>
    </source>
</evidence>
<dbReference type="GO" id="GO:0005815">
    <property type="term" value="C:microtubule organizing center"/>
    <property type="evidence" value="ECO:0007669"/>
    <property type="project" value="TreeGrafter"/>
</dbReference>
<dbReference type="Gene3D" id="3.40.50.300">
    <property type="entry name" value="P-loop containing nucleotide triphosphate hydrolases"/>
    <property type="match status" value="2"/>
</dbReference>
<proteinExistence type="predicted"/>
<feature type="compositionally biased region" description="Low complexity" evidence="3">
    <location>
        <begin position="1"/>
        <end position="13"/>
    </location>
</feature>
<dbReference type="GO" id="GO:0005657">
    <property type="term" value="C:replication fork"/>
    <property type="evidence" value="ECO:0007669"/>
    <property type="project" value="TreeGrafter"/>
</dbReference>
<dbReference type="GO" id="GO:0000400">
    <property type="term" value="F:four-way junction DNA binding"/>
    <property type="evidence" value="ECO:0007669"/>
    <property type="project" value="TreeGrafter"/>
</dbReference>
<dbReference type="GO" id="GO:0008094">
    <property type="term" value="F:ATP-dependent activity, acting on DNA"/>
    <property type="evidence" value="ECO:0007669"/>
    <property type="project" value="TreeGrafter"/>
</dbReference>
<dbReference type="GO" id="GO:0003697">
    <property type="term" value="F:single-stranded DNA binding"/>
    <property type="evidence" value="ECO:0007669"/>
    <property type="project" value="TreeGrafter"/>
</dbReference>
<dbReference type="EMBL" id="JH880668">
    <property type="protein sequence ID" value="ELR59804.1"/>
    <property type="molecule type" value="Genomic_DNA"/>
</dbReference>
<dbReference type="GO" id="GO:0007131">
    <property type="term" value="P:reciprocal meiotic recombination"/>
    <property type="evidence" value="ECO:0007669"/>
    <property type="project" value="TreeGrafter"/>
</dbReference>
<evidence type="ECO:0000313" key="4">
    <source>
        <dbReference type="EMBL" id="ELR59804.1"/>
    </source>
</evidence>
<accession>L8IWP9</accession>
<evidence type="ECO:0000256" key="3">
    <source>
        <dbReference type="SAM" id="MobiDB-lite"/>
    </source>
</evidence>
<dbReference type="PANTHER" id="PTHR46457:SF1">
    <property type="entry name" value="DNA REPAIR PROTEIN RAD51 HOMOLOG 4"/>
    <property type="match status" value="1"/>
</dbReference>
<dbReference type="GO" id="GO:0000724">
    <property type="term" value="P:double-strand break repair via homologous recombination"/>
    <property type="evidence" value="ECO:0007669"/>
    <property type="project" value="TreeGrafter"/>
</dbReference>
<evidence type="ECO:0000313" key="5">
    <source>
        <dbReference type="Proteomes" id="UP000011080"/>
    </source>
</evidence>
<dbReference type="InterPro" id="IPR027417">
    <property type="entry name" value="P-loop_NTPase"/>
</dbReference>
<dbReference type="Proteomes" id="UP000011080">
    <property type="component" value="Unassembled WGS sequence"/>
</dbReference>
<dbReference type="GO" id="GO:0033063">
    <property type="term" value="C:Rad51B-Rad51C-Rad51D-XRCC2 complex"/>
    <property type="evidence" value="ECO:0007669"/>
    <property type="project" value="TreeGrafter"/>
</dbReference>
<dbReference type="GO" id="GO:0000723">
    <property type="term" value="P:telomere maintenance"/>
    <property type="evidence" value="ECO:0007669"/>
    <property type="project" value="TreeGrafter"/>
</dbReference>
<dbReference type="AlphaFoldDB" id="L8IWP9"/>
<sequence>MLGPHPGHGPAPAEWWDQDSGQSGFCRPGGSPEKWLVLKVLVTLRWALLAQFSAFPFNGADLFKELKTSTAILSIGIGSLDKLLYAYLYTGEVTGITGGPGSSKTQLLQARTLDQEEQAGALQRIQVVPAFDIFQMPKREYLALMLQLAHKLKTVAQDLSMAVAVTSHLISDRDSRQLKPALKCSWSFVPSTQLFLDIGQGTGASGCRRLACLTTSPRLPTGFQETVNTGTCGAPEQSPALQGDHT</sequence>
<evidence type="ECO:0000256" key="1">
    <source>
        <dbReference type="ARBA" id="ARBA00004123"/>
    </source>
</evidence>
<dbReference type="SUPFAM" id="SSF52540">
    <property type="entry name" value="P-loop containing nucleoside triphosphate hydrolases"/>
    <property type="match status" value="1"/>
</dbReference>
<gene>
    <name evidence="4" type="ORF">M91_16101</name>
</gene>
<protein>
    <submittedName>
        <fullName evidence="4">DNA repair protein RAD51-like protein 4</fullName>
    </submittedName>
</protein>
<keyword evidence="2" id="KW-0539">Nucleus</keyword>
<comment type="subcellular location">
    <subcellularLocation>
        <location evidence="1">Nucleus</location>
    </subcellularLocation>
</comment>